<protein>
    <submittedName>
        <fullName evidence="1">Uncharacterized protein</fullName>
    </submittedName>
</protein>
<dbReference type="InParanoid" id="A0A409WNI8"/>
<organism evidence="1 2">
    <name type="scientific">Psilocybe cyanescens</name>
    <dbReference type="NCBI Taxonomy" id="93625"/>
    <lineage>
        <taxon>Eukaryota</taxon>
        <taxon>Fungi</taxon>
        <taxon>Dikarya</taxon>
        <taxon>Basidiomycota</taxon>
        <taxon>Agaricomycotina</taxon>
        <taxon>Agaricomycetes</taxon>
        <taxon>Agaricomycetidae</taxon>
        <taxon>Agaricales</taxon>
        <taxon>Agaricineae</taxon>
        <taxon>Strophariaceae</taxon>
        <taxon>Psilocybe</taxon>
    </lineage>
</organism>
<gene>
    <name evidence="1" type="ORF">CVT25_001504</name>
</gene>
<evidence type="ECO:0000313" key="2">
    <source>
        <dbReference type="Proteomes" id="UP000283269"/>
    </source>
</evidence>
<dbReference type="Proteomes" id="UP000283269">
    <property type="component" value="Unassembled WGS sequence"/>
</dbReference>
<reference evidence="1 2" key="1">
    <citation type="journal article" date="2018" name="Evol. Lett.">
        <title>Horizontal gene cluster transfer increased hallucinogenic mushroom diversity.</title>
        <authorList>
            <person name="Reynolds H.T."/>
            <person name="Vijayakumar V."/>
            <person name="Gluck-Thaler E."/>
            <person name="Korotkin H.B."/>
            <person name="Matheny P.B."/>
            <person name="Slot J.C."/>
        </authorList>
    </citation>
    <scope>NUCLEOTIDE SEQUENCE [LARGE SCALE GENOMIC DNA]</scope>
    <source>
        <strain evidence="1 2">2631</strain>
    </source>
</reference>
<sequence length="229" mass="25910">MSIMTRYGIPRGMRHWLPLGEHMFETQRRRRSFEVLLEGDPDHGDTKDLIAIDIRSKESLQPPIEVLTISLCDVYWTPSLASDVEAASPLSLFCTEVRRVVPGIPHWEKSEIFFPGQGLTGPPTYSRMAISMDSLLVNGTRNHATFLAVTGMYNLCHLFVFPPSDLLVFFENHSQYMDALIILLGALDILDTLYLPGHVGLFRTEDTEDIYGAFTKRISAPRVIYNLHA</sequence>
<evidence type="ECO:0000313" key="1">
    <source>
        <dbReference type="EMBL" id="PPQ80075.1"/>
    </source>
</evidence>
<dbReference type="EMBL" id="NHYD01003349">
    <property type="protein sequence ID" value="PPQ80075.1"/>
    <property type="molecule type" value="Genomic_DNA"/>
</dbReference>
<name>A0A409WNI8_PSICY</name>
<proteinExistence type="predicted"/>
<accession>A0A409WNI8</accession>
<comment type="caution">
    <text evidence="1">The sequence shown here is derived from an EMBL/GenBank/DDBJ whole genome shotgun (WGS) entry which is preliminary data.</text>
</comment>
<dbReference type="AlphaFoldDB" id="A0A409WNI8"/>
<keyword evidence="2" id="KW-1185">Reference proteome</keyword>